<name>A0A1F7YEU3_9BACT</name>
<comment type="caution">
    <text evidence="1">The sequence shown here is derived from an EMBL/GenBank/DDBJ whole genome shotgun (WGS) entry which is preliminary data.</text>
</comment>
<dbReference type="Proteomes" id="UP000179221">
    <property type="component" value="Unassembled WGS sequence"/>
</dbReference>
<sequence length="81" mass="9027">MAKLEREEEDQSKFKAKVLKLKARAVNGEADELEVVVELAKLLTPEWRPVLVTGEKVRAEWIKGNEALKGLGGAEEIKKQG</sequence>
<evidence type="ECO:0000313" key="1">
    <source>
        <dbReference type="EMBL" id="OGM25864.1"/>
    </source>
</evidence>
<proteinExistence type="predicted"/>
<dbReference type="AlphaFoldDB" id="A0A1F7YEU3"/>
<accession>A0A1F7YEU3</accession>
<evidence type="ECO:0000313" key="2">
    <source>
        <dbReference type="Proteomes" id="UP000179221"/>
    </source>
</evidence>
<reference evidence="1 2" key="1">
    <citation type="journal article" date="2016" name="Nat. Commun.">
        <title>Thousands of microbial genomes shed light on interconnected biogeochemical processes in an aquifer system.</title>
        <authorList>
            <person name="Anantharaman K."/>
            <person name="Brown C.T."/>
            <person name="Hug L.A."/>
            <person name="Sharon I."/>
            <person name="Castelle C.J."/>
            <person name="Probst A.J."/>
            <person name="Thomas B.C."/>
            <person name="Singh A."/>
            <person name="Wilkins M.J."/>
            <person name="Karaoz U."/>
            <person name="Brodie E.L."/>
            <person name="Williams K.H."/>
            <person name="Hubbard S.S."/>
            <person name="Banfield J.F."/>
        </authorList>
    </citation>
    <scope>NUCLEOTIDE SEQUENCE [LARGE SCALE GENOMIC DNA]</scope>
</reference>
<organism evidence="1 2">
    <name type="scientific">Candidatus Woesebacteria bacterium RIFCSPHIGHO2_01_FULL_40_22</name>
    <dbReference type="NCBI Taxonomy" id="1802499"/>
    <lineage>
        <taxon>Bacteria</taxon>
        <taxon>Candidatus Woeseibacteriota</taxon>
    </lineage>
</organism>
<gene>
    <name evidence="1" type="ORF">A2628_04800</name>
</gene>
<dbReference type="EMBL" id="MGGL01000018">
    <property type="protein sequence ID" value="OGM25864.1"/>
    <property type="molecule type" value="Genomic_DNA"/>
</dbReference>
<protein>
    <submittedName>
        <fullName evidence="1">Uncharacterized protein</fullName>
    </submittedName>
</protein>